<dbReference type="InterPro" id="IPR036388">
    <property type="entry name" value="WH-like_DNA-bd_sf"/>
</dbReference>
<accession>A0A0B4D2K4</accession>
<dbReference type="GO" id="GO:0006950">
    <property type="term" value="P:response to stress"/>
    <property type="evidence" value="ECO:0007669"/>
    <property type="project" value="TreeGrafter"/>
</dbReference>
<protein>
    <submittedName>
        <fullName evidence="2">Regulatory protein MarR</fullName>
    </submittedName>
</protein>
<dbReference type="GO" id="GO:0003700">
    <property type="term" value="F:DNA-binding transcription factor activity"/>
    <property type="evidence" value="ECO:0007669"/>
    <property type="project" value="InterPro"/>
</dbReference>
<dbReference type="Gene3D" id="1.10.10.10">
    <property type="entry name" value="Winged helix-like DNA-binding domain superfamily/Winged helix DNA-binding domain"/>
    <property type="match status" value="1"/>
</dbReference>
<dbReference type="AlphaFoldDB" id="A0A0B4D2K4"/>
<dbReference type="SUPFAM" id="SSF46785">
    <property type="entry name" value="Winged helix' DNA-binding domain"/>
    <property type="match status" value="1"/>
</dbReference>
<gene>
    <name evidence="2" type="ORF">RM52_05525</name>
</gene>
<dbReference type="InterPro" id="IPR000835">
    <property type="entry name" value="HTH_MarR-typ"/>
</dbReference>
<feature type="domain" description="HTH marR-type" evidence="1">
    <location>
        <begin position="22"/>
        <end position="121"/>
    </location>
</feature>
<dbReference type="InterPro" id="IPR036390">
    <property type="entry name" value="WH_DNA-bd_sf"/>
</dbReference>
<evidence type="ECO:0000313" key="3">
    <source>
        <dbReference type="Proteomes" id="UP000031202"/>
    </source>
</evidence>
<comment type="caution">
    <text evidence="2">The sequence shown here is derived from an EMBL/GenBank/DDBJ whole genome shotgun (WGS) entry which is preliminary data.</text>
</comment>
<dbReference type="InterPro" id="IPR039422">
    <property type="entry name" value="MarR/SlyA-like"/>
</dbReference>
<dbReference type="EMBL" id="JWSZ01000007">
    <property type="protein sequence ID" value="KIC58495.1"/>
    <property type="molecule type" value="Genomic_DNA"/>
</dbReference>
<name>A0A0B4D2K4_9MICO</name>
<dbReference type="Pfam" id="PF12802">
    <property type="entry name" value="MarR_2"/>
    <property type="match status" value="1"/>
</dbReference>
<sequence>MAARLTVTLHELVGELDLFADAWLRDRHGVTFNLFEILATLSERAPIDITGLARCLRVTKAAVSKRVPTLVADGWLRTTAGEGRRILLELTPKGVELVRVAGGELEAEFAQMLADPRLDPVSSGAGITPAALNAHLSALTDIVLAKGRTP</sequence>
<dbReference type="RefSeq" id="WP_039414113.1">
    <property type="nucleotide sequence ID" value="NZ_JWSZ01000007.1"/>
</dbReference>
<organism evidence="2 3">
    <name type="scientific">Microbacterium hominis</name>
    <dbReference type="NCBI Taxonomy" id="162426"/>
    <lineage>
        <taxon>Bacteria</taxon>
        <taxon>Bacillati</taxon>
        <taxon>Actinomycetota</taxon>
        <taxon>Actinomycetes</taxon>
        <taxon>Micrococcales</taxon>
        <taxon>Microbacteriaceae</taxon>
        <taxon>Microbacterium</taxon>
    </lineage>
</organism>
<reference evidence="2 3" key="1">
    <citation type="submission" date="2014-12" db="EMBL/GenBank/DDBJ databases">
        <title>Genome sequencing of Microbacterium hominis TPW29.</title>
        <authorList>
            <person name="Tan P.W."/>
            <person name="Chan K.-G."/>
        </authorList>
    </citation>
    <scope>NUCLEOTIDE SEQUENCE [LARGE SCALE GENOMIC DNA]</scope>
    <source>
        <strain evidence="2 3">TPW29</strain>
    </source>
</reference>
<evidence type="ECO:0000313" key="2">
    <source>
        <dbReference type="EMBL" id="KIC58495.1"/>
    </source>
</evidence>
<dbReference type="PANTHER" id="PTHR33164">
    <property type="entry name" value="TRANSCRIPTIONAL REGULATOR, MARR FAMILY"/>
    <property type="match status" value="1"/>
</dbReference>
<dbReference type="Proteomes" id="UP000031202">
    <property type="component" value="Unassembled WGS sequence"/>
</dbReference>
<dbReference type="PANTHER" id="PTHR33164:SF57">
    <property type="entry name" value="MARR-FAMILY TRANSCRIPTIONAL REGULATOR"/>
    <property type="match status" value="1"/>
</dbReference>
<dbReference type="SMART" id="SM00347">
    <property type="entry name" value="HTH_MARR"/>
    <property type="match status" value="1"/>
</dbReference>
<proteinExistence type="predicted"/>
<evidence type="ECO:0000259" key="1">
    <source>
        <dbReference type="SMART" id="SM00347"/>
    </source>
</evidence>